<evidence type="ECO:0000313" key="7">
    <source>
        <dbReference type="Proteomes" id="UP001157418"/>
    </source>
</evidence>
<feature type="compositionally biased region" description="Basic and acidic residues" evidence="4">
    <location>
        <begin position="287"/>
        <end position="298"/>
    </location>
</feature>
<keyword evidence="7" id="KW-1185">Reference proteome</keyword>
<evidence type="ECO:0000256" key="4">
    <source>
        <dbReference type="SAM" id="MobiDB-lite"/>
    </source>
</evidence>
<dbReference type="PROSITE" id="PS50600">
    <property type="entry name" value="ULP_PROTEASE"/>
    <property type="match status" value="1"/>
</dbReference>
<proteinExistence type="inferred from homology"/>
<dbReference type="Proteomes" id="UP001157418">
    <property type="component" value="Unassembled WGS sequence"/>
</dbReference>
<dbReference type="Gene3D" id="3.40.395.10">
    <property type="entry name" value="Adenoviral Proteinase, Chain A"/>
    <property type="match status" value="1"/>
</dbReference>
<evidence type="ECO:0000313" key="6">
    <source>
        <dbReference type="EMBL" id="CAH1415983.1"/>
    </source>
</evidence>
<keyword evidence="3" id="KW-0378">Hydrolase</keyword>
<evidence type="ECO:0000256" key="3">
    <source>
        <dbReference type="ARBA" id="ARBA00022801"/>
    </source>
</evidence>
<keyword evidence="2" id="KW-0645">Protease</keyword>
<dbReference type="EMBL" id="CAKMRJ010000002">
    <property type="protein sequence ID" value="CAH1415983.1"/>
    <property type="molecule type" value="Genomic_DNA"/>
</dbReference>
<comment type="similarity">
    <text evidence="1">Belongs to the peptidase C48 family.</text>
</comment>
<dbReference type="InterPro" id="IPR003653">
    <property type="entry name" value="Peptidase_C48_C"/>
</dbReference>
<dbReference type="Pfam" id="PF02902">
    <property type="entry name" value="Peptidase_C48"/>
    <property type="match status" value="1"/>
</dbReference>
<dbReference type="InterPro" id="IPR038765">
    <property type="entry name" value="Papain-like_cys_pep_sf"/>
</dbReference>
<accession>A0AAU9LU80</accession>
<evidence type="ECO:0000256" key="2">
    <source>
        <dbReference type="ARBA" id="ARBA00022670"/>
    </source>
</evidence>
<organism evidence="6 7">
    <name type="scientific">Lactuca virosa</name>
    <dbReference type="NCBI Taxonomy" id="75947"/>
    <lineage>
        <taxon>Eukaryota</taxon>
        <taxon>Viridiplantae</taxon>
        <taxon>Streptophyta</taxon>
        <taxon>Embryophyta</taxon>
        <taxon>Tracheophyta</taxon>
        <taxon>Spermatophyta</taxon>
        <taxon>Magnoliopsida</taxon>
        <taxon>eudicotyledons</taxon>
        <taxon>Gunneridae</taxon>
        <taxon>Pentapetalae</taxon>
        <taxon>asterids</taxon>
        <taxon>campanulids</taxon>
        <taxon>Asterales</taxon>
        <taxon>Asteraceae</taxon>
        <taxon>Cichorioideae</taxon>
        <taxon>Cichorieae</taxon>
        <taxon>Lactucinae</taxon>
        <taxon>Lactuca</taxon>
    </lineage>
</organism>
<sequence>MKLKSKRIKYGEKELVRTVQAKKRKRKEITEDDAEIDKDVKSSIAKTFKKKKKFVKKDKEPIDPEKPTSLRTIMCPKMLFDVVKSINKQQRKAVREMRLGSLLTMASNGIPGKLSRYVVNCFDPDKMKINLPVGSIDITSDLIHNLLGIPTGGRKINEFDLNEKTETGTCKNILLPHLYEALPLKDVDWCAHIIDCLKVCKLHWDEKDRTDNFCGPLLLAYLDFMKNLKKDSIKRLEHPIHYWDIDKMSKRERAEILSGSFGNVDVDENIPDFNEDSDSGDEDDMSVEGKKDDEKYNIEDDENDDEDEGNNSEEIKDDQRNFELENNKVVGRKFSKRKTKPSYLICSPYIKKFVSTDKLIEDAEIKVSNHIFVRIGSPIEKVFEVKKGIVVLRGMIETLQPKLNIHQNVIDAWIEVLNFEEKSSPKKQMQRYFFDTTIMTSSMYDRKRPLIERFEEFERKIKEAMKYQKELITFEEFDLVFFPIVCDEHYCLICVDLKEKQIDVMDNNLTTSKIQTSFGDAAGELKLLFSRYLLNVNHKSALQIQNVEAEKLRMNWRSRNNDINCGVFLMRHMEVYMGDRTGNWNCGIHKKSSKNYNNQLDDMRVKYLTKILLCEINIHRKKIIQQSEVFAKKSDEKIKSLLAKGWKKKDGRIL</sequence>
<dbReference type="AlphaFoldDB" id="A0AAU9LU80"/>
<dbReference type="PANTHER" id="PTHR34835:SF90">
    <property type="entry name" value="AMINOTRANSFERASE-LIKE PLANT MOBILE DOMAIN-CONTAINING PROTEIN"/>
    <property type="match status" value="1"/>
</dbReference>
<feature type="domain" description="Ubiquitin-like protease family profile" evidence="5">
    <location>
        <begin position="389"/>
        <end position="576"/>
    </location>
</feature>
<dbReference type="PANTHER" id="PTHR34835">
    <property type="entry name" value="OS07G0283600 PROTEIN-RELATED"/>
    <property type="match status" value="1"/>
</dbReference>
<dbReference type="GO" id="GO:0006508">
    <property type="term" value="P:proteolysis"/>
    <property type="evidence" value="ECO:0007669"/>
    <property type="project" value="UniProtKB-KW"/>
</dbReference>
<dbReference type="SUPFAM" id="SSF54001">
    <property type="entry name" value="Cysteine proteinases"/>
    <property type="match status" value="1"/>
</dbReference>
<feature type="compositionally biased region" description="Acidic residues" evidence="4">
    <location>
        <begin position="299"/>
        <end position="311"/>
    </location>
</feature>
<reference evidence="6 7" key="1">
    <citation type="submission" date="2022-01" db="EMBL/GenBank/DDBJ databases">
        <authorList>
            <person name="Xiong W."/>
            <person name="Schranz E."/>
        </authorList>
    </citation>
    <scope>NUCLEOTIDE SEQUENCE [LARGE SCALE GENOMIC DNA]</scope>
</reference>
<evidence type="ECO:0000256" key="1">
    <source>
        <dbReference type="ARBA" id="ARBA00005234"/>
    </source>
</evidence>
<comment type="caution">
    <text evidence="6">The sequence shown here is derived from an EMBL/GenBank/DDBJ whole genome shotgun (WGS) entry which is preliminary data.</text>
</comment>
<protein>
    <recommendedName>
        <fullName evidence="5">Ubiquitin-like protease family profile domain-containing protein</fullName>
    </recommendedName>
</protein>
<feature type="compositionally biased region" description="Acidic residues" evidence="4">
    <location>
        <begin position="267"/>
        <end position="286"/>
    </location>
</feature>
<feature type="region of interest" description="Disordered" evidence="4">
    <location>
        <begin position="267"/>
        <end position="319"/>
    </location>
</feature>
<dbReference type="GO" id="GO:0008234">
    <property type="term" value="F:cysteine-type peptidase activity"/>
    <property type="evidence" value="ECO:0007669"/>
    <property type="project" value="InterPro"/>
</dbReference>
<evidence type="ECO:0000259" key="5">
    <source>
        <dbReference type="PROSITE" id="PS50600"/>
    </source>
</evidence>
<name>A0AAU9LU80_9ASTR</name>
<gene>
    <name evidence="6" type="ORF">LVIROSA_LOCUS3789</name>
</gene>